<dbReference type="GO" id="GO:0003700">
    <property type="term" value="F:DNA-binding transcription factor activity"/>
    <property type="evidence" value="ECO:0007669"/>
    <property type="project" value="InterPro"/>
</dbReference>
<feature type="region of interest" description="Disordered" evidence="1">
    <location>
        <begin position="1"/>
        <end position="28"/>
    </location>
</feature>
<dbReference type="SUPFAM" id="SSF57959">
    <property type="entry name" value="Leucine zipper domain"/>
    <property type="match status" value="1"/>
</dbReference>
<dbReference type="InterPro" id="IPR046347">
    <property type="entry name" value="bZIP_sf"/>
</dbReference>
<comment type="caution">
    <text evidence="3">The sequence shown here is derived from an EMBL/GenBank/DDBJ whole genome shotgun (WGS) entry which is preliminary data.</text>
</comment>
<protein>
    <recommendedName>
        <fullName evidence="2">BZIP domain-containing protein</fullName>
    </recommendedName>
</protein>
<dbReference type="Gene3D" id="1.20.5.170">
    <property type="match status" value="1"/>
</dbReference>
<evidence type="ECO:0000313" key="3">
    <source>
        <dbReference type="EMBL" id="RXW11345.1"/>
    </source>
</evidence>
<keyword evidence="4" id="KW-1185">Reference proteome</keyword>
<feature type="compositionally biased region" description="Basic residues" evidence="1">
    <location>
        <begin position="169"/>
        <end position="179"/>
    </location>
</feature>
<evidence type="ECO:0000313" key="4">
    <source>
        <dbReference type="Proteomes" id="UP000290288"/>
    </source>
</evidence>
<dbReference type="Proteomes" id="UP000290288">
    <property type="component" value="Unassembled WGS sequence"/>
</dbReference>
<evidence type="ECO:0000256" key="1">
    <source>
        <dbReference type="SAM" id="MobiDB-lite"/>
    </source>
</evidence>
<feature type="non-terminal residue" evidence="3">
    <location>
        <position position="179"/>
    </location>
</feature>
<proteinExistence type="predicted"/>
<dbReference type="EMBL" id="SDEE01002009">
    <property type="protein sequence ID" value="RXW11345.1"/>
    <property type="molecule type" value="Genomic_DNA"/>
</dbReference>
<dbReference type="STRING" id="2316362.A0A4Q2CZR3"/>
<feature type="region of interest" description="Disordered" evidence="1">
    <location>
        <begin position="151"/>
        <end position="179"/>
    </location>
</feature>
<dbReference type="PROSITE" id="PS00036">
    <property type="entry name" value="BZIP_BASIC"/>
    <property type="match status" value="1"/>
</dbReference>
<dbReference type="InterPro" id="IPR004827">
    <property type="entry name" value="bZIP"/>
</dbReference>
<organism evidence="3 4">
    <name type="scientific">Candolleomyces aberdarensis</name>
    <dbReference type="NCBI Taxonomy" id="2316362"/>
    <lineage>
        <taxon>Eukaryota</taxon>
        <taxon>Fungi</taxon>
        <taxon>Dikarya</taxon>
        <taxon>Basidiomycota</taxon>
        <taxon>Agaricomycotina</taxon>
        <taxon>Agaricomycetes</taxon>
        <taxon>Agaricomycetidae</taxon>
        <taxon>Agaricales</taxon>
        <taxon>Agaricineae</taxon>
        <taxon>Psathyrellaceae</taxon>
        <taxon>Candolleomyces</taxon>
    </lineage>
</organism>
<dbReference type="AlphaFoldDB" id="A0A4Q2CZR3"/>
<evidence type="ECO:0000259" key="2">
    <source>
        <dbReference type="PROSITE" id="PS00036"/>
    </source>
</evidence>
<accession>A0A4Q2CZR3</accession>
<reference evidence="3 4" key="1">
    <citation type="submission" date="2019-01" db="EMBL/GenBank/DDBJ databases">
        <title>Draft genome sequence of Psathyrella aberdarensis IHI B618.</title>
        <authorList>
            <person name="Buettner E."/>
            <person name="Kellner H."/>
        </authorList>
    </citation>
    <scope>NUCLEOTIDE SEQUENCE [LARGE SCALE GENOMIC DNA]</scope>
    <source>
        <strain evidence="3 4">IHI B618</strain>
    </source>
</reference>
<gene>
    <name evidence="3" type="ORF">EST38_g14510</name>
</gene>
<feature type="domain" description="BZIP" evidence="2">
    <location>
        <begin position="29"/>
        <end position="43"/>
    </location>
</feature>
<dbReference type="CDD" id="cd14688">
    <property type="entry name" value="bZIP_YAP"/>
    <property type="match status" value="1"/>
</dbReference>
<sequence>MPYKLAGSPSLKRRHDADDDDRLSEQAVKKKKNAVSQATFRKKRAEYVATLEEMVTRLESAVFRLQASCHYSDAEAQYYKLHASQLHCAVIEKCGECYGMLVDSDSIPEEANLLRASIVHPLALGYEANGTSLPGLGQSYNDEVSPISHPDSGLIAHIPHNSPAPIRASTHHPGHLASE</sequence>
<dbReference type="OrthoDB" id="2285533at2759"/>
<name>A0A4Q2CZR3_9AGAR</name>